<evidence type="ECO:0000313" key="1">
    <source>
        <dbReference type="EMBL" id="MFC6892875.1"/>
    </source>
</evidence>
<dbReference type="RefSeq" id="WP_379743887.1">
    <property type="nucleotide sequence ID" value="NZ_JBHSVN010000001.1"/>
</dbReference>
<dbReference type="EMBL" id="JBHSXL010000009">
    <property type="protein sequence ID" value="MFC6892875.1"/>
    <property type="molecule type" value="Genomic_DNA"/>
</dbReference>
<protein>
    <submittedName>
        <fullName evidence="1">Uncharacterized protein</fullName>
    </submittedName>
</protein>
<dbReference type="Proteomes" id="UP001596296">
    <property type="component" value="Unassembled WGS sequence"/>
</dbReference>
<comment type="caution">
    <text evidence="1">The sequence shown here is derived from an EMBL/GenBank/DDBJ whole genome shotgun (WGS) entry which is preliminary data.</text>
</comment>
<sequence length="221" mass="25390">MSSDSSSECEFQIQEIAGLAVRPDRGISDGNRTRLSVAKRTLDQNYFEIDEYVDGDLETNPIFICHNDEREEEGFEALRLLHNYLASLYSFNETIRVLFNQHSPDGISLASRDFTPTSGGTDRLLYSRKLAFLRGLRTDFQHGGFSCFAFNKAGDLGDFAGYHIVFEREAFMNDSGLSDPNRFLRHTNTSEQQYPLCFLGLFHKNTLQTFYEDTDEWFCSY</sequence>
<evidence type="ECO:0000313" key="2">
    <source>
        <dbReference type="Proteomes" id="UP001596296"/>
    </source>
</evidence>
<keyword evidence="2" id="KW-1185">Reference proteome</keyword>
<organism evidence="1 2">
    <name type="scientific">Halopenitus salinus</name>
    <dbReference type="NCBI Taxonomy" id="1198295"/>
    <lineage>
        <taxon>Archaea</taxon>
        <taxon>Methanobacteriati</taxon>
        <taxon>Methanobacteriota</taxon>
        <taxon>Stenosarchaea group</taxon>
        <taxon>Halobacteria</taxon>
        <taxon>Halobacteriales</taxon>
        <taxon>Haloferacaceae</taxon>
        <taxon>Halopenitus</taxon>
    </lineage>
</organism>
<accession>A0ABD5UWQ6</accession>
<gene>
    <name evidence="1" type="ORF">ACFQE9_09705</name>
</gene>
<proteinExistence type="predicted"/>
<name>A0ABD5UWQ6_9EURY</name>
<reference evidence="1 2" key="1">
    <citation type="journal article" date="2019" name="Int. J. Syst. Evol. Microbiol.">
        <title>The Global Catalogue of Microorganisms (GCM) 10K type strain sequencing project: providing services to taxonomists for standard genome sequencing and annotation.</title>
        <authorList>
            <consortium name="The Broad Institute Genomics Platform"/>
            <consortium name="The Broad Institute Genome Sequencing Center for Infectious Disease"/>
            <person name="Wu L."/>
            <person name="Ma J."/>
        </authorList>
    </citation>
    <scope>NUCLEOTIDE SEQUENCE [LARGE SCALE GENOMIC DNA]</scope>
    <source>
        <strain evidence="1 2">SKJ47</strain>
    </source>
</reference>
<dbReference type="AlphaFoldDB" id="A0ABD5UWQ6"/>